<dbReference type="PANTHER" id="PTHR42837">
    <property type="entry name" value="REGULATOR OF SIGMA-E PROTEASE RSEP"/>
    <property type="match status" value="1"/>
</dbReference>
<keyword evidence="11" id="KW-0479">Metal-binding</keyword>
<evidence type="ECO:0000256" key="8">
    <source>
        <dbReference type="ARBA" id="ARBA00022989"/>
    </source>
</evidence>
<dbReference type="Pfam" id="PF02163">
    <property type="entry name" value="Peptidase_M50"/>
    <property type="match status" value="1"/>
</dbReference>
<dbReference type="GO" id="GO:0046872">
    <property type="term" value="F:metal ion binding"/>
    <property type="evidence" value="ECO:0007669"/>
    <property type="project" value="UniProtKB-KW"/>
</dbReference>
<comment type="cofactor">
    <cofactor evidence="1 11">
        <name>Zn(2+)</name>
        <dbReference type="ChEBI" id="CHEBI:29105"/>
    </cofactor>
</comment>
<keyword evidence="8 11" id="KW-1133">Transmembrane helix</keyword>
<dbReference type="Pfam" id="PF17820">
    <property type="entry name" value="PDZ_6"/>
    <property type="match status" value="1"/>
</dbReference>
<sequence>MQTFTTVVKNVHLSDFKFRRTPFMEILIKASQFILSLSLLIVLHELGHFIPAKLFKTRVEKFYLFFDYKFSLFKKKVGETVYGIGWIPLGGYVKIAGMIDESMDTEQMQKPAQPWEFRSKPAWQRLIIMLGGVIVNFILGILIYICLMWAYGEKYLPNESLKDGVWVQDQLGKDLGLETGDKVLTIDGQKIEKFRELPLEFINGTNYTIERNGTVLEKEIPTDFISKLVDRGKDAGAFIMYRQPFVIGQVPEDSPNSKSGLQKKDVITAINGTPVSYFDQVQVALESKKGQEINVTVKRDNQNITIPAKVSDEGKLGIYATSLPLTDLEKLGYYNLAEKSYSFGEAIPAGTKKAWTTLTNYIKQMKKILNPSTGAYKGLGGFISIGSIFPSEFSWETFWNITAFLSIMLGFMNLLPIPALDGGHVVFTLWEMITGKKPGDKFLEYAQITGFILLIALLLFANGNDIFRLFK</sequence>
<evidence type="ECO:0000256" key="2">
    <source>
        <dbReference type="ARBA" id="ARBA00004141"/>
    </source>
</evidence>
<dbReference type="PANTHER" id="PTHR42837:SF2">
    <property type="entry name" value="MEMBRANE METALLOPROTEASE ARASP2, CHLOROPLASTIC-RELATED"/>
    <property type="match status" value="1"/>
</dbReference>
<evidence type="ECO:0000256" key="4">
    <source>
        <dbReference type="ARBA" id="ARBA00022670"/>
    </source>
</evidence>
<evidence type="ECO:0000256" key="3">
    <source>
        <dbReference type="ARBA" id="ARBA00007931"/>
    </source>
</evidence>
<keyword evidence="4 13" id="KW-0645">Protease</keyword>
<dbReference type="SUPFAM" id="SSF50156">
    <property type="entry name" value="PDZ domain-like"/>
    <property type="match status" value="2"/>
</dbReference>
<organism evidence="13 14">
    <name type="scientific">Tenacibaculum gallaicum</name>
    <dbReference type="NCBI Taxonomy" id="561505"/>
    <lineage>
        <taxon>Bacteria</taxon>
        <taxon>Pseudomonadati</taxon>
        <taxon>Bacteroidota</taxon>
        <taxon>Flavobacteriia</taxon>
        <taxon>Flavobacteriales</taxon>
        <taxon>Flavobacteriaceae</taxon>
        <taxon>Tenacibaculum</taxon>
    </lineage>
</organism>
<gene>
    <name evidence="13" type="ORF">C7448_101185</name>
</gene>
<dbReference type="EC" id="3.4.24.-" evidence="11"/>
<comment type="caution">
    <text evidence="13">The sequence shown here is derived from an EMBL/GenBank/DDBJ whole genome shotgun (WGS) entry which is preliminary data.</text>
</comment>
<dbReference type="Proteomes" id="UP000256884">
    <property type="component" value="Unassembled WGS sequence"/>
</dbReference>
<keyword evidence="6 11" id="KW-0378">Hydrolase</keyword>
<keyword evidence="14" id="KW-1185">Reference proteome</keyword>
<comment type="similarity">
    <text evidence="3 11">Belongs to the peptidase M50B family.</text>
</comment>
<feature type="domain" description="PDZ" evidence="12">
    <location>
        <begin position="233"/>
        <end position="301"/>
    </location>
</feature>
<protein>
    <recommendedName>
        <fullName evidence="11">Zinc metalloprotease</fullName>
        <ecNumber evidence="11">3.4.24.-</ecNumber>
    </recommendedName>
</protein>
<dbReference type="CDD" id="cd06163">
    <property type="entry name" value="S2P-M50_PDZ_RseP-like"/>
    <property type="match status" value="1"/>
</dbReference>
<dbReference type="InterPro" id="IPR008915">
    <property type="entry name" value="Peptidase_M50"/>
</dbReference>
<evidence type="ECO:0000256" key="5">
    <source>
        <dbReference type="ARBA" id="ARBA00022692"/>
    </source>
</evidence>
<evidence type="ECO:0000313" key="14">
    <source>
        <dbReference type="Proteomes" id="UP000256884"/>
    </source>
</evidence>
<dbReference type="GO" id="GO:0006508">
    <property type="term" value="P:proteolysis"/>
    <property type="evidence" value="ECO:0007669"/>
    <property type="project" value="UniProtKB-KW"/>
</dbReference>
<keyword evidence="10 11" id="KW-0472">Membrane</keyword>
<dbReference type="GO" id="GO:0016020">
    <property type="term" value="C:membrane"/>
    <property type="evidence" value="ECO:0007669"/>
    <property type="project" value="UniProtKB-SubCell"/>
</dbReference>
<feature type="transmembrane region" description="Helical" evidence="11">
    <location>
        <begin position="126"/>
        <end position="152"/>
    </location>
</feature>
<dbReference type="InterPro" id="IPR004387">
    <property type="entry name" value="Pept_M50_Zn"/>
</dbReference>
<dbReference type="InterPro" id="IPR041489">
    <property type="entry name" value="PDZ_6"/>
</dbReference>
<reference evidence="13 14" key="1">
    <citation type="submission" date="2018-08" db="EMBL/GenBank/DDBJ databases">
        <title>Genomic Encyclopedia of Type Strains, Phase IV (KMG-IV): sequencing the most valuable type-strain genomes for metagenomic binning, comparative biology and taxonomic classification.</title>
        <authorList>
            <person name="Goeker M."/>
        </authorList>
    </citation>
    <scope>NUCLEOTIDE SEQUENCE [LARGE SCALE GENOMIC DNA]</scope>
    <source>
        <strain evidence="13 14">DSM 18841</strain>
    </source>
</reference>
<dbReference type="CDD" id="cd23081">
    <property type="entry name" value="cpPDZ_EcRseP-like"/>
    <property type="match status" value="1"/>
</dbReference>
<name>A0A3E0IBV3_9FLAO</name>
<evidence type="ECO:0000256" key="11">
    <source>
        <dbReference type="RuleBase" id="RU362031"/>
    </source>
</evidence>
<accession>A0A3E0IBV3</accession>
<dbReference type="Gene3D" id="2.30.42.10">
    <property type="match status" value="1"/>
</dbReference>
<evidence type="ECO:0000256" key="10">
    <source>
        <dbReference type="ARBA" id="ARBA00023136"/>
    </source>
</evidence>
<evidence type="ECO:0000256" key="9">
    <source>
        <dbReference type="ARBA" id="ARBA00023049"/>
    </source>
</evidence>
<dbReference type="InterPro" id="IPR036034">
    <property type="entry name" value="PDZ_sf"/>
</dbReference>
<keyword evidence="9 11" id="KW-0482">Metalloprotease</keyword>
<feature type="transmembrane region" description="Helical" evidence="11">
    <location>
        <begin position="442"/>
        <end position="461"/>
    </location>
</feature>
<keyword evidence="7 11" id="KW-0862">Zinc</keyword>
<evidence type="ECO:0000313" key="13">
    <source>
        <dbReference type="EMBL" id="REH56152.1"/>
    </source>
</evidence>
<keyword evidence="5 11" id="KW-0812">Transmembrane</keyword>
<dbReference type="AlphaFoldDB" id="A0A3E0IBV3"/>
<feature type="transmembrane region" description="Helical" evidence="11">
    <location>
        <begin position="403"/>
        <end position="430"/>
    </location>
</feature>
<dbReference type="GO" id="GO:0004222">
    <property type="term" value="F:metalloendopeptidase activity"/>
    <property type="evidence" value="ECO:0007669"/>
    <property type="project" value="InterPro"/>
</dbReference>
<evidence type="ECO:0000256" key="7">
    <source>
        <dbReference type="ARBA" id="ARBA00022833"/>
    </source>
</evidence>
<dbReference type="NCBIfam" id="TIGR00054">
    <property type="entry name" value="RIP metalloprotease RseP"/>
    <property type="match status" value="1"/>
</dbReference>
<evidence type="ECO:0000256" key="6">
    <source>
        <dbReference type="ARBA" id="ARBA00022801"/>
    </source>
</evidence>
<dbReference type="InterPro" id="IPR001478">
    <property type="entry name" value="PDZ"/>
</dbReference>
<evidence type="ECO:0000256" key="1">
    <source>
        <dbReference type="ARBA" id="ARBA00001947"/>
    </source>
</evidence>
<dbReference type="EMBL" id="QUNS01000001">
    <property type="protein sequence ID" value="REH56152.1"/>
    <property type="molecule type" value="Genomic_DNA"/>
</dbReference>
<proteinExistence type="inferred from homology"/>
<comment type="subcellular location">
    <subcellularLocation>
        <location evidence="2">Membrane</location>
        <topology evidence="2">Multi-pass membrane protein</topology>
    </subcellularLocation>
</comment>
<dbReference type="SMART" id="SM00228">
    <property type="entry name" value="PDZ"/>
    <property type="match status" value="1"/>
</dbReference>
<evidence type="ECO:0000259" key="12">
    <source>
        <dbReference type="SMART" id="SM00228"/>
    </source>
</evidence>